<gene>
    <name evidence="3" type="ORF">CBM15_02340</name>
</gene>
<dbReference type="EMBL" id="NHNT01000001">
    <property type="protein sequence ID" value="OUZ40730.1"/>
    <property type="molecule type" value="Genomic_DNA"/>
</dbReference>
<evidence type="ECO:0000259" key="2">
    <source>
        <dbReference type="Pfam" id="PF00326"/>
    </source>
</evidence>
<evidence type="ECO:0000256" key="1">
    <source>
        <dbReference type="ARBA" id="ARBA00022801"/>
    </source>
</evidence>
<organism evidence="3 4">
    <name type="scientific">Solibacillus kalamii</name>
    <dbReference type="NCBI Taxonomy" id="1748298"/>
    <lineage>
        <taxon>Bacteria</taxon>
        <taxon>Bacillati</taxon>
        <taxon>Bacillota</taxon>
        <taxon>Bacilli</taxon>
        <taxon>Bacillales</taxon>
        <taxon>Caryophanaceae</taxon>
        <taxon>Solibacillus</taxon>
    </lineage>
</organism>
<evidence type="ECO:0000313" key="3">
    <source>
        <dbReference type="EMBL" id="OUZ40730.1"/>
    </source>
</evidence>
<comment type="caution">
    <text evidence="3">The sequence shown here is derived from an EMBL/GenBank/DDBJ whole genome shotgun (WGS) entry which is preliminary data.</text>
</comment>
<proteinExistence type="predicted"/>
<keyword evidence="4" id="KW-1185">Reference proteome</keyword>
<reference evidence="3 4" key="1">
    <citation type="journal article" date="2017" name="Int. J. Syst. Evol. Microbiol.">
        <title>Solibacillus kalamii sp. nov., isolated from a high-efficiency particulate arrestance filter system used in the International Space Station.</title>
        <authorList>
            <person name="Checinska Sielaff A."/>
            <person name="Kumar R.M."/>
            <person name="Pal D."/>
            <person name="Mayilraj S."/>
            <person name="Venkateswaran K."/>
        </authorList>
    </citation>
    <scope>NUCLEOTIDE SEQUENCE [LARGE SCALE GENOMIC DNA]</scope>
    <source>
        <strain evidence="3 4">ISSFR-015</strain>
    </source>
</reference>
<dbReference type="Gene3D" id="3.40.50.1820">
    <property type="entry name" value="alpha/beta hydrolase"/>
    <property type="match status" value="1"/>
</dbReference>
<evidence type="ECO:0000313" key="4">
    <source>
        <dbReference type="Proteomes" id="UP000196594"/>
    </source>
</evidence>
<accession>A0ABX3ZLW4</accession>
<dbReference type="RefSeq" id="WP_087615579.1">
    <property type="nucleotide sequence ID" value="NZ_NHNT01000001.1"/>
</dbReference>
<sequence>MIVNKEQWKSIPLLHVYDETMDEQTPVVIFLHGFLSAKEHNLHYAYQFVQQGIRVILPDALLHGERSNQLTEDQMNFNFWKIVLKSVEEVHTIYEELKLKNLAGSKVGIAGTSMGGIVTSGCLAIYPWIETAGICMGTTSYTKLALHQVEELKQKGVTFPLSEEQQTGLLQMLQKFDMEQHEDLWANKPIIFWHGERDTVVPYHMSRDYVEQLEKEKKAEHITYLAEQKAGHAVSRNGILQVTQFMAQCLA</sequence>
<dbReference type="PANTHER" id="PTHR22946">
    <property type="entry name" value="DIENELACTONE HYDROLASE DOMAIN-CONTAINING PROTEIN-RELATED"/>
    <property type="match status" value="1"/>
</dbReference>
<feature type="domain" description="Peptidase S9 prolyl oligopeptidase catalytic" evidence="2">
    <location>
        <begin position="102"/>
        <end position="247"/>
    </location>
</feature>
<dbReference type="InterPro" id="IPR001375">
    <property type="entry name" value="Peptidase_S9_cat"/>
</dbReference>
<dbReference type="SUPFAM" id="SSF53474">
    <property type="entry name" value="alpha/beta-Hydrolases"/>
    <property type="match status" value="1"/>
</dbReference>
<dbReference type="InterPro" id="IPR050261">
    <property type="entry name" value="FrsA_esterase"/>
</dbReference>
<dbReference type="Pfam" id="PF00326">
    <property type="entry name" value="Peptidase_S9"/>
    <property type="match status" value="1"/>
</dbReference>
<dbReference type="InterPro" id="IPR029058">
    <property type="entry name" value="AB_hydrolase_fold"/>
</dbReference>
<protein>
    <submittedName>
        <fullName evidence="3">Esterase</fullName>
    </submittedName>
</protein>
<dbReference type="PANTHER" id="PTHR22946:SF9">
    <property type="entry name" value="POLYKETIDE TRANSFERASE AF380"/>
    <property type="match status" value="1"/>
</dbReference>
<name>A0ABX3ZLW4_9BACL</name>
<keyword evidence="1" id="KW-0378">Hydrolase</keyword>
<dbReference type="Proteomes" id="UP000196594">
    <property type="component" value="Unassembled WGS sequence"/>
</dbReference>